<dbReference type="AlphaFoldDB" id="A0A1V0UGF3"/>
<dbReference type="SMART" id="SM00347">
    <property type="entry name" value="HTH_MARR"/>
    <property type="match status" value="1"/>
</dbReference>
<dbReference type="GO" id="GO:0006950">
    <property type="term" value="P:response to stress"/>
    <property type="evidence" value="ECO:0007669"/>
    <property type="project" value="TreeGrafter"/>
</dbReference>
<dbReference type="Gene3D" id="1.10.10.10">
    <property type="entry name" value="Winged helix-like DNA-binding domain superfamily/Winged helix DNA-binding domain"/>
    <property type="match status" value="1"/>
</dbReference>
<dbReference type="InterPro" id="IPR000835">
    <property type="entry name" value="HTH_MarR-typ"/>
</dbReference>
<evidence type="ECO:0000313" key="2">
    <source>
        <dbReference type="EMBL" id="ARF64038.1"/>
    </source>
</evidence>
<dbReference type="RefSeq" id="WP_032751015.1">
    <property type="nucleotide sequence ID" value="NZ_CP020570.1"/>
</dbReference>
<dbReference type="OrthoDB" id="3173926at2"/>
<name>A0A1V0UGF3_STRVN</name>
<dbReference type="GO" id="GO:0003700">
    <property type="term" value="F:DNA-binding transcription factor activity"/>
    <property type="evidence" value="ECO:0007669"/>
    <property type="project" value="InterPro"/>
</dbReference>
<dbReference type="SUPFAM" id="SSF46785">
    <property type="entry name" value="Winged helix' DNA-binding domain"/>
    <property type="match status" value="1"/>
</dbReference>
<dbReference type="EMBL" id="CP020570">
    <property type="protein sequence ID" value="ARF64038.1"/>
    <property type="molecule type" value="Genomic_DNA"/>
</dbReference>
<dbReference type="KEGG" id="svu:B1H20_23660"/>
<evidence type="ECO:0000259" key="1">
    <source>
        <dbReference type="PROSITE" id="PS50995"/>
    </source>
</evidence>
<dbReference type="PROSITE" id="PS50995">
    <property type="entry name" value="HTH_MARR_2"/>
    <property type="match status" value="1"/>
</dbReference>
<dbReference type="PANTHER" id="PTHR33164:SF106">
    <property type="entry name" value="TRANSCRIPTIONAL REGULATORY PROTEIN"/>
    <property type="match status" value="1"/>
</dbReference>
<dbReference type="PANTHER" id="PTHR33164">
    <property type="entry name" value="TRANSCRIPTIONAL REGULATOR, MARR FAMILY"/>
    <property type="match status" value="1"/>
</dbReference>
<dbReference type="Pfam" id="PF01047">
    <property type="entry name" value="MarR"/>
    <property type="match status" value="1"/>
</dbReference>
<dbReference type="InterPro" id="IPR039422">
    <property type="entry name" value="MarR/SlyA-like"/>
</dbReference>
<dbReference type="InterPro" id="IPR036388">
    <property type="entry name" value="WH-like_DNA-bd_sf"/>
</dbReference>
<feature type="domain" description="HTH marR-type" evidence="1">
    <location>
        <begin position="9"/>
        <end position="149"/>
    </location>
</feature>
<protein>
    <submittedName>
        <fullName evidence="2">MarR family transcriptional regulator</fullName>
    </submittedName>
</protein>
<dbReference type="Proteomes" id="UP000192445">
    <property type="component" value="Chromosome"/>
</dbReference>
<organism evidence="2 3">
    <name type="scientific">Streptomyces violaceoruber</name>
    <dbReference type="NCBI Taxonomy" id="1935"/>
    <lineage>
        <taxon>Bacteria</taxon>
        <taxon>Bacillati</taxon>
        <taxon>Actinomycetota</taxon>
        <taxon>Actinomycetes</taxon>
        <taxon>Kitasatosporales</taxon>
        <taxon>Streptomycetaceae</taxon>
        <taxon>Streptomyces</taxon>
        <taxon>Streptomyces violaceoruber group</taxon>
    </lineage>
</organism>
<reference evidence="2 3" key="1">
    <citation type="submission" date="2017-03" db="EMBL/GenBank/DDBJ databases">
        <title>Complete Genome Sequence of a natural compounds producer, Streptomyces violaceus S21.</title>
        <authorList>
            <person name="Zhong C."/>
            <person name="Zhao Z."/>
            <person name="Fu J."/>
            <person name="Zong G."/>
            <person name="Qin R."/>
            <person name="Cao G."/>
        </authorList>
    </citation>
    <scope>NUCLEOTIDE SEQUENCE [LARGE SCALE GENOMIC DNA]</scope>
    <source>
        <strain evidence="2 3">S21</strain>
    </source>
</reference>
<dbReference type="InterPro" id="IPR036390">
    <property type="entry name" value="WH_DNA-bd_sf"/>
</dbReference>
<gene>
    <name evidence="2" type="ORF">B1H20_23660</name>
</gene>
<accession>A0A1V0UGF3</accession>
<evidence type="ECO:0000313" key="3">
    <source>
        <dbReference type="Proteomes" id="UP000192445"/>
    </source>
</evidence>
<sequence length="162" mass="17850">MEESALEGAAERRELLVEALRVYGGRYAELSRSFAAHLGLYATDATALLEIIAAEERGAPISPARLGKRILLSSGATTSLLNRLERAGHIVRSREHSDRRVVTLRSSAHIQERADEFFRPLAAPMDAIVGRYPPEDLDRFRALLAEMGTAMDSHLARVNQDG</sequence>
<proteinExistence type="predicted"/>
<dbReference type="STRING" id="1935.B1H20_23660"/>